<comment type="caution">
    <text evidence="1">The sequence shown here is derived from an EMBL/GenBank/DDBJ whole genome shotgun (WGS) entry which is preliminary data.</text>
</comment>
<accession>A0ABN3CBS7</accession>
<reference evidence="1 2" key="1">
    <citation type="journal article" date="2019" name="Int. J. Syst. Evol. Microbiol.">
        <title>The Global Catalogue of Microorganisms (GCM) 10K type strain sequencing project: providing services to taxonomists for standard genome sequencing and annotation.</title>
        <authorList>
            <consortium name="The Broad Institute Genomics Platform"/>
            <consortium name="The Broad Institute Genome Sequencing Center for Infectious Disease"/>
            <person name="Wu L."/>
            <person name="Ma J."/>
        </authorList>
    </citation>
    <scope>NUCLEOTIDE SEQUENCE [LARGE SCALE GENOMIC DNA]</scope>
    <source>
        <strain evidence="1 2">JCM 16114</strain>
    </source>
</reference>
<sequence length="273" mass="29475">MGELDCEGACLIDHDERRLLLFCHCGADQSYRLAALATLARTWPGWRVEWAYDGFQQIKAAAGHAADLAGTGPRDPQAGKSWCDVLVTVIHRGQTRAHLVDSAEAVIRSGARSLDDHRSAWPAITSCPGKVVAGVHLDLDEQSAGVWTTSTLRGALRSMGQGWPGWHWSDWQDRSAEQARRVAGALTVPEPDLAEGLRGLAAEFDKHQDVDSATEAASLLLAFTDLLLAGARASGHEAHVHKDNAFTHRPMDLTGEEKALVHTAIAGLMTSPR</sequence>
<protein>
    <submittedName>
        <fullName evidence="1">Uncharacterized protein</fullName>
    </submittedName>
</protein>
<dbReference type="Proteomes" id="UP001499843">
    <property type="component" value="Unassembled WGS sequence"/>
</dbReference>
<gene>
    <name evidence="1" type="ORF">GCM10009850_022740</name>
</gene>
<name>A0ABN3CBS7_9ACTN</name>
<evidence type="ECO:0000313" key="1">
    <source>
        <dbReference type="EMBL" id="GAA2206816.1"/>
    </source>
</evidence>
<dbReference type="EMBL" id="BAAAQX010000004">
    <property type="protein sequence ID" value="GAA2206816.1"/>
    <property type="molecule type" value="Genomic_DNA"/>
</dbReference>
<keyword evidence="2" id="KW-1185">Reference proteome</keyword>
<dbReference type="RefSeq" id="WP_344473374.1">
    <property type="nucleotide sequence ID" value="NZ_BAAAQX010000004.1"/>
</dbReference>
<proteinExistence type="predicted"/>
<organism evidence="1 2">
    <name type="scientific">Nonomuraea monospora</name>
    <dbReference type="NCBI Taxonomy" id="568818"/>
    <lineage>
        <taxon>Bacteria</taxon>
        <taxon>Bacillati</taxon>
        <taxon>Actinomycetota</taxon>
        <taxon>Actinomycetes</taxon>
        <taxon>Streptosporangiales</taxon>
        <taxon>Streptosporangiaceae</taxon>
        <taxon>Nonomuraea</taxon>
    </lineage>
</organism>
<evidence type="ECO:0000313" key="2">
    <source>
        <dbReference type="Proteomes" id="UP001499843"/>
    </source>
</evidence>